<dbReference type="STRING" id="1280949.HAD_07315"/>
<dbReference type="GO" id="GO:0006020">
    <property type="term" value="P:inositol metabolic process"/>
    <property type="evidence" value="ECO:0007669"/>
    <property type="project" value="TreeGrafter"/>
</dbReference>
<sequence>MDSGTAALEPLERIMQEASDLALSWTRRREALVVDEKSAGQFASSADLDVEAMLRRSLAEEFGEGRIIGEEMGGDLGEGITGWALDPIDGTSNFLLGLPLWGISAGYIEKGGSALGAIALPELGLLLSAASGTGLRVNRIAQPRAASRGPVKIMALGENDFEPGPETDARAQTFRDQGYAVVRYRCAVFSLASAALGRLGGYVERGCGLWDVAAADIICREAGMSVEAGRIAPGRYGIDARWA</sequence>
<protein>
    <submittedName>
        <fullName evidence="3">Inositol monophosphatase</fullName>
    </submittedName>
</protein>
<dbReference type="AlphaFoldDB" id="A0A069E662"/>
<evidence type="ECO:0000256" key="2">
    <source>
        <dbReference type="PIRSR" id="PIRSR600760-2"/>
    </source>
</evidence>
<name>A0A069E662_9PROT</name>
<dbReference type="Proteomes" id="UP000027446">
    <property type="component" value="Unassembled WGS sequence"/>
</dbReference>
<dbReference type="PATRIC" id="fig|1280949.3.peg.1490"/>
<evidence type="ECO:0000256" key="1">
    <source>
        <dbReference type="ARBA" id="ARBA00009759"/>
    </source>
</evidence>
<feature type="binding site" evidence="2">
    <location>
        <position position="70"/>
    </location>
    <ligand>
        <name>Mg(2+)</name>
        <dbReference type="ChEBI" id="CHEBI:18420"/>
        <label>1</label>
        <note>catalytic</note>
    </ligand>
</feature>
<dbReference type="PANTHER" id="PTHR20854:SF4">
    <property type="entry name" value="INOSITOL-1-MONOPHOSPHATASE-RELATED"/>
    <property type="match status" value="1"/>
</dbReference>
<comment type="similarity">
    <text evidence="1">Belongs to the inositol monophosphatase superfamily.</text>
</comment>
<feature type="binding site" evidence="2">
    <location>
        <position position="211"/>
    </location>
    <ligand>
        <name>Mg(2+)</name>
        <dbReference type="ChEBI" id="CHEBI:18420"/>
        <label>1</label>
        <note>catalytic</note>
    </ligand>
</feature>
<proteinExistence type="inferred from homology"/>
<dbReference type="GO" id="GO:0046872">
    <property type="term" value="F:metal ion binding"/>
    <property type="evidence" value="ECO:0007669"/>
    <property type="project" value="UniProtKB-KW"/>
</dbReference>
<gene>
    <name evidence="3" type="ORF">HAD_07315</name>
</gene>
<dbReference type="EMBL" id="ARYH01000001">
    <property type="protein sequence ID" value="KCZ85474.1"/>
    <property type="molecule type" value="Genomic_DNA"/>
</dbReference>
<evidence type="ECO:0000313" key="3">
    <source>
        <dbReference type="EMBL" id="KCZ85474.1"/>
    </source>
</evidence>
<dbReference type="PANTHER" id="PTHR20854">
    <property type="entry name" value="INOSITOL MONOPHOSPHATASE"/>
    <property type="match status" value="1"/>
</dbReference>
<feature type="binding site" evidence="2">
    <location>
        <position position="89"/>
    </location>
    <ligand>
        <name>Mg(2+)</name>
        <dbReference type="ChEBI" id="CHEBI:18420"/>
        <label>1</label>
        <note>catalytic</note>
    </ligand>
</feature>
<comment type="cofactor">
    <cofactor evidence="2">
        <name>Mg(2+)</name>
        <dbReference type="ChEBI" id="CHEBI:18420"/>
    </cofactor>
</comment>
<dbReference type="InterPro" id="IPR000760">
    <property type="entry name" value="Inositol_monophosphatase-like"/>
</dbReference>
<dbReference type="Gene3D" id="3.30.540.10">
    <property type="entry name" value="Fructose-1,6-Bisphosphatase, subunit A, domain 1"/>
    <property type="match status" value="1"/>
</dbReference>
<dbReference type="OrthoDB" id="9785695at2"/>
<dbReference type="Gene3D" id="3.40.190.80">
    <property type="match status" value="1"/>
</dbReference>
<accession>A0A069E662</accession>
<comment type="caution">
    <text evidence="3">The sequence shown here is derived from an EMBL/GenBank/DDBJ whole genome shotgun (WGS) entry which is preliminary data.</text>
</comment>
<feature type="binding site" evidence="2">
    <location>
        <position position="88"/>
    </location>
    <ligand>
        <name>Mg(2+)</name>
        <dbReference type="ChEBI" id="CHEBI:18420"/>
        <label>1</label>
        <note>catalytic</note>
    </ligand>
</feature>
<dbReference type="GO" id="GO:0007165">
    <property type="term" value="P:signal transduction"/>
    <property type="evidence" value="ECO:0007669"/>
    <property type="project" value="TreeGrafter"/>
</dbReference>
<dbReference type="RefSeq" id="WP_051596005.1">
    <property type="nucleotide sequence ID" value="NZ_ARYH01000001.1"/>
</dbReference>
<dbReference type="GO" id="GO:0008934">
    <property type="term" value="F:inositol monophosphate 1-phosphatase activity"/>
    <property type="evidence" value="ECO:0007669"/>
    <property type="project" value="TreeGrafter"/>
</dbReference>
<feature type="binding site" evidence="2">
    <location>
        <position position="86"/>
    </location>
    <ligand>
        <name>Mg(2+)</name>
        <dbReference type="ChEBI" id="CHEBI:18420"/>
        <label>1</label>
        <note>catalytic</note>
    </ligand>
</feature>
<keyword evidence="2" id="KW-0479">Metal-binding</keyword>
<dbReference type="PRINTS" id="PR00377">
    <property type="entry name" value="IMPHPHTASES"/>
</dbReference>
<dbReference type="Pfam" id="PF00459">
    <property type="entry name" value="Inositol_P"/>
    <property type="match status" value="1"/>
</dbReference>
<keyword evidence="4" id="KW-1185">Reference proteome</keyword>
<reference evidence="3 4" key="1">
    <citation type="journal article" date="2014" name="Antonie Van Leeuwenhoek">
        <title>Hyphomonas beringensis sp. nov. and Hyphomonas chukchiensis sp. nov., isolated from surface seawater of the Bering Sea and Chukchi Sea.</title>
        <authorList>
            <person name="Li C."/>
            <person name="Lai Q."/>
            <person name="Li G."/>
            <person name="Dong C."/>
            <person name="Wang J."/>
            <person name="Liao Y."/>
            <person name="Shao Z."/>
        </authorList>
    </citation>
    <scope>NUCLEOTIDE SEQUENCE [LARGE SCALE GENOMIC DNA]</scope>
    <source>
        <strain evidence="3 4">MHS-3</strain>
    </source>
</reference>
<dbReference type="SUPFAM" id="SSF56655">
    <property type="entry name" value="Carbohydrate phosphatase"/>
    <property type="match status" value="1"/>
</dbReference>
<organism evidence="3 4">
    <name type="scientific">Hyphomonas adhaerens MHS-3</name>
    <dbReference type="NCBI Taxonomy" id="1280949"/>
    <lineage>
        <taxon>Bacteria</taxon>
        <taxon>Pseudomonadati</taxon>
        <taxon>Pseudomonadota</taxon>
        <taxon>Alphaproteobacteria</taxon>
        <taxon>Hyphomonadales</taxon>
        <taxon>Hyphomonadaceae</taxon>
        <taxon>Hyphomonas</taxon>
    </lineage>
</organism>
<evidence type="ECO:0000313" key="4">
    <source>
        <dbReference type="Proteomes" id="UP000027446"/>
    </source>
</evidence>
<dbReference type="eggNOG" id="COG0483">
    <property type="taxonomic scope" value="Bacteria"/>
</dbReference>
<keyword evidence="2" id="KW-0460">Magnesium</keyword>